<dbReference type="GO" id="GO:0004198">
    <property type="term" value="F:calcium-dependent cysteine-type endopeptidase activity"/>
    <property type="evidence" value="ECO:0007669"/>
    <property type="project" value="UniProtKB-UniRule"/>
</dbReference>
<comment type="caution">
    <text evidence="2">Lacks conserved residue(s) required for the propagation of feature annotation.</text>
</comment>
<evidence type="ECO:0000256" key="2">
    <source>
        <dbReference type="PROSITE-ProRule" id="PRU00239"/>
    </source>
</evidence>
<dbReference type="PROSITE" id="PS50203">
    <property type="entry name" value="CALPAIN_CAT"/>
    <property type="match status" value="1"/>
</dbReference>
<keyword evidence="3" id="KW-0645">Protease</keyword>
<sequence length="233" mass="26338">MLKGRKFGDKVSEKEKQKGTEREKQGLKMAVSVKTPKSVALPTEASPMPYKVGAPSSAPGSIYSAILNRNHAVIDAKRLKSFTELRDKYYHKKVLFEDPLFPADDSSLFYTQKLPITFEWRRPPVAMTYTPSGFFCDRLIRERERKDGEGSLNKPLRFGGQDFAAIKQESLQKKVLFEDDVFPATVDSLGFKELGQKSNKVKNIVWKRPKEICESPQFIVGGANRTDICQGDL</sequence>
<dbReference type="InterPro" id="IPR001300">
    <property type="entry name" value="Peptidase_C2_calpain_cat"/>
</dbReference>
<name>A0A0P7UJX3_SCLFO</name>
<dbReference type="EC" id="3.4.22.54" evidence="3"/>
<comment type="similarity">
    <text evidence="1 3">Belongs to the peptidase C2 family.</text>
</comment>
<protein>
    <recommendedName>
        <fullName evidence="3">Calpain-3</fullName>
        <ecNumber evidence="3">3.4.22.54</ecNumber>
    </recommendedName>
</protein>
<evidence type="ECO:0000256" key="1">
    <source>
        <dbReference type="ARBA" id="ARBA00007623"/>
    </source>
</evidence>
<evidence type="ECO:0000313" key="7">
    <source>
        <dbReference type="Proteomes" id="UP000034805"/>
    </source>
</evidence>
<comment type="caution">
    <text evidence="6">The sequence shown here is derived from an EMBL/GenBank/DDBJ whole genome shotgun (WGS) entry which is preliminary data.</text>
</comment>
<dbReference type="GO" id="GO:0005509">
    <property type="term" value="F:calcium ion binding"/>
    <property type="evidence" value="ECO:0007669"/>
    <property type="project" value="UniProtKB-UniRule"/>
</dbReference>
<comment type="subunit">
    <text evidence="3">Homodimer.</text>
</comment>
<dbReference type="SUPFAM" id="SSF54001">
    <property type="entry name" value="Cysteine proteinases"/>
    <property type="match status" value="2"/>
</dbReference>
<feature type="domain" description="Calpain catalytic" evidence="5">
    <location>
        <begin position="176"/>
        <end position="233"/>
    </location>
</feature>
<keyword evidence="3" id="KW-0106">Calcium</keyword>
<feature type="non-terminal residue" evidence="6">
    <location>
        <position position="233"/>
    </location>
</feature>
<dbReference type="PANTHER" id="PTHR10183:SF329">
    <property type="entry name" value="CALPAIN-3"/>
    <property type="match status" value="1"/>
</dbReference>
<feature type="region of interest" description="Disordered" evidence="4">
    <location>
        <begin position="1"/>
        <end position="29"/>
    </location>
</feature>
<reference evidence="6 7" key="1">
    <citation type="submission" date="2015-08" db="EMBL/GenBank/DDBJ databases">
        <title>The genome of the Asian arowana (Scleropages formosus).</title>
        <authorList>
            <person name="Tan M.H."/>
            <person name="Gan H.M."/>
            <person name="Croft L.J."/>
            <person name="Austin C.M."/>
        </authorList>
    </citation>
    <scope>NUCLEOTIDE SEQUENCE [LARGE SCALE GENOMIC DNA]</scope>
    <source>
        <strain evidence="6">Aro1</strain>
    </source>
</reference>
<dbReference type="GO" id="GO:0006508">
    <property type="term" value="P:proteolysis"/>
    <property type="evidence" value="ECO:0007669"/>
    <property type="project" value="UniProtKB-UniRule"/>
</dbReference>
<evidence type="ECO:0000259" key="5">
    <source>
        <dbReference type="PROSITE" id="PS50203"/>
    </source>
</evidence>
<dbReference type="InterPro" id="IPR038765">
    <property type="entry name" value="Papain-like_cys_pep_sf"/>
</dbReference>
<accession>A0A0P7UJX3</accession>
<keyword evidence="3" id="KW-0963">Cytoplasm</keyword>
<evidence type="ECO:0000313" key="6">
    <source>
        <dbReference type="EMBL" id="KPP59522.1"/>
    </source>
</evidence>
<dbReference type="PANTHER" id="PTHR10183">
    <property type="entry name" value="CALPAIN"/>
    <property type="match status" value="1"/>
</dbReference>
<dbReference type="Pfam" id="PF00648">
    <property type="entry name" value="Peptidase_C2"/>
    <property type="match status" value="1"/>
</dbReference>
<proteinExistence type="inferred from homology"/>
<gene>
    <name evidence="6" type="ORF">Z043_122548</name>
</gene>
<dbReference type="AlphaFoldDB" id="A0A0P7UJX3"/>
<comment type="catalytic activity">
    <reaction evidence="3">
        <text>Broad endopeptidase activity.</text>
        <dbReference type="EC" id="3.4.22.54"/>
    </reaction>
</comment>
<organism evidence="6 7">
    <name type="scientific">Scleropages formosus</name>
    <name type="common">Asian bonytongue</name>
    <name type="synonym">Osteoglossum formosum</name>
    <dbReference type="NCBI Taxonomy" id="113540"/>
    <lineage>
        <taxon>Eukaryota</taxon>
        <taxon>Metazoa</taxon>
        <taxon>Chordata</taxon>
        <taxon>Craniata</taxon>
        <taxon>Vertebrata</taxon>
        <taxon>Euteleostomi</taxon>
        <taxon>Actinopterygii</taxon>
        <taxon>Neopterygii</taxon>
        <taxon>Teleostei</taxon>
        <taxon>Osteoglossocephala</taxon>
        <taxon>Osteoglossomorpha</taxon>
        <taxon>Osteoglossiformes</taxon>
        <taxon>Osteoglossidae</taxon>
        <taxon>Scleropages</taxon>
    </lineage>
</organism>
<dbReference type="Proteomes" id="UP000034805">
    <property type="component" value="Unassembled WGS sequence"/>
</dbReference>
<evidence type="ECO:0000256" key="3">
    <source>
        <dbReference type="RuleBase" id="RU367132"/>
    </source>
</evidence>
<dbReference type="GO" id="GO:0043066">
    <property type="term" value="P:negative regulation of apoptotic process"/>
    <property type="evidence" value="ECO:0007669"/>
    <property type="project" value="TreeGrafter"/>
</dbReference>
<comment type="subcellular location">
    <subcellularLocation>
        <location evidence="3">Cytoplasm</location>
    </subcellularLocation>
</comment>
<keyword evidence="3" id="KW-0378">Hydrolase</keyword>
<comment type="function">
    <text evidence="3">Calcium-regulated non-lysosomal thiol-protease.</text>
</comment>
<evidence type="ECO:0000256" key="4">
    <source>
        <dbReference type="SAM" id="MobiDB-lite"/>
    </source>
</evidence>
<feature type="compositionally biased region" description="Basic and acidic residues" evidence="4">
    <location>
        <begin position="1"/>
        <end position="26"/>
    </location>
</feature>
<keyword evidence="3" id="KW-0788">Thiol protease</keyword>
<dbReference type="PRINTS" id="PR00704">
    <property type="entry name" value="CALPAIN"/>
</dbReference>
<keyword evidence="3" id="KW-0479">Metal-binding</keyword>
<dbReference type="GO" id="GO:0005737">
    <property type="term" value="C:cytoplasm"/>
    <property type="evidence" value="ECO:0007669"/>
    <property type="project" value="UniProtKB-SubCell"/>
</dbReference>
<dbReference type="EMBL" id="JARO02012020">
    <property type="protein sequence ID" value="KPP59522.1"/>
    <property type="molecule type" value="Genomic_DNA"/>
</dbReference>
<dbReference type="InterPro" id="IPR022684">
    <property type="entry name" value="Calpain_cysteine_protease"/>
</dbReference>